<feature type="transmembrane region" description="Helical" evidence="2">
    <location>
        <begin position="134"/>
        <end position="152"/>
    </location>
</feature>
<protein>
    <submittedName>
        <fullName evidence="3">Increased loss of mitochondrial DNA protein 1-domain-containing protein</fullName>
    </submittedName>
</protein>
<dbReference type="EMBL" id="MU859095">
    <property type="protein sequence ID" value="KAK3954063.1"/>
    <property type="molecule type" value="Genomic_DNA"/>
</dbReference>
<proteinExistence type="predicted"/>
<reference evidence="3" key="2">
    <citation type="submission" date="2023-06" db="EMBL/GenBank/DDBJ databases">
        <authorList>
            <consortium name="Lawrence Berkeley National Laboratory"/>
            <person name="Mondo S.J."/>
            <person name="Hensen N."/>
            <person name="Bonometti L."/>
            <person name="Westerberg I."/>
            <person name="Brannstrom I.O."/>
            <person name="Guillou S."/>
            <person name="Cros-Aarteil S."/>
            <person name="Calhoun S."/>
            <person name="Haridas S."/>
            <person name="Kuo A."/>
            <person name="Pangilinan J."/>
            <person name="Riley R."/>
            <person name="Labutti K."/>
            <person name="Andreopoulos B."/>
            <person name="Lipzen A."/>
            <person name="Chen C."/>
            <person name="Yanf M."/>
            <person name="Daum C."/>
            <person name="Ng V."/>
            <person name="Clum A."/>
            <person name="Steindorff A."/>
            <person name="Ohm R."/>
            <person name="Martin F."/>
            <person name="Silar P."/>
            <person name="Natvig D."/>
            <person name="Lalanne C."/>
            <person name="Gautier V."/>
            <person name="Ament-Velasquez S.L."/>
            <person name="Kruys A."/>
            <person name="Hutchinson M.I."/>
            <person name="Powell A.J."/>
            <person name="Barry K."/>
            <person name="Miller A.N."/>
            <person name="Grigoriev I.V."/>
            <person name="Debuchy R."/>
            <person name="Gladieux P."/>
            <person name="Thoren M.H."/>
            <person name="Johannesson H."/>
        </authorList>
    </citation>
    <scope>NUCLEOTIDE SEQUENCE</scope>
    <source>
        <strain evidence="3">CBS 626.80</strain>
    </source>
</reference>
<evidence type="ECO:0000313" key="3">
    <source>
        <dbReference type="EMBL" id="KAK3954063.1"/>
    </source>
</evidence>
<feature type="region of interest" description="Disordered" evidence="1">
    <location>
        <begin position="31"/>
        <end position="54"/>
    </location>
</feature>
<dbReference type="PANTHER" id="PTHR28029:SF1">
    <property type="entry name" value="PROTEIN ILM1"/>
    <property type="match status" value="1"/>
</dbReference>
<feature type="transmembrane region" description="Helical" evidence="2">
    <location>
        <begin position="228"/>
        <end position="247"/>
    </location>
</feature>
<keyword evidence="2" id="KW-0812">Transmembrane</keyword>
<keyword evidence="2" id="KW-1133">Transmembrane helix</keyword>
<accession>A0AAN6SI23</accession>
<evidence type="ECO:0000313" key="4">
    <source>
        <dbReference type="Proteomes" id="UP001303222"/>
    </source>
</evidence>
<keyword evidence="4" id="KW-1185">Reference proteome</keyword>
<dbReference type="AlphaFoldDB" id="A0AAN6SI23"/>
<feature type="transmembrane region" description="Helical" evidence="2">
    <location>
        <begin position="79"/>
        <end position="100"/>
    </location>
</feature>
<dbReference type="PANTHER" id="PTHR28029">
    <property type="entry name" value="PROTEIN ILM1"/>
    <property type="match status" value="1"/>
</dbReference>
<dbReference type="Pfam" id="PF10311">
    <property type="entry name" value="Ilm1"/>
    <property type="match status" value="1"/>
</dbReference>
<organism evidence="3 4">
    <name type="scientific">Pseudoneurospora amorphoporcata</name>
    <dbReference type="NCBI Taxonomy" id="241081"/>
    <lineage>
        <taxon>Eukaryota</taxon>
        <taxon>Fungi</taxon>
        <taxon>Dikarya</taxon>
        <taxon>Ascomycota</taxon>
        <taxon>Pezizomycotina</taxon>
        <taxon>Sordariomycetes</taxon>
        <taxon>Sordariomycetidae</taxon>
        <taxon>Sordariales</taxon>
        <taxon>Sordariaceae</taxon>
        <taxon>Pseudoneurospora</taxon>
    </lineage>
</organism>
<gene>
    <name evidence="3" type="ORF">QBC32DRAFT_208572</name>
</gene>
<sequence>MPFNCFLKVILGSFSKRNTKVLRRTKHKHLRVTSHQRTSITSQDGGSSAHHPAPLYRSPYHRLCRETATTRASVTMGLISAKTILTSISLFHITLAFFFITRPATIADQGVVWLLGEAMGLPHSAHFETQSPTTAFLGIVLGLWGLTDLVSLSMPEEIAMLHHWGSQVPLRLTFSFFLTLYSFFFSASSPLYNQAAKLNHPATPAYNFGVKEAAGDWGWGGDALKNRVFFTFMFVETFSWFWALMSLNDEKRDILKRAGQRREKERL</sequence>
<evidence type="ECO:0000256" key="2">
    <source>
        <dbReference type="SAM" id="Phobius"/>
    </source>
</evidence>
<feature type="transmembrane region" description="Helical" evidence="2">
    <location>
        <begin position="172"/>
        <end position="192"/>
    </location>
</feature>
<evidence type="ECO:0000256" key="1">
    <source>
        <dbReference type="SAM" id="MobiDB-lite"/>
    </source>
</evidence>
<name>A0AAN6SI23_9PEZI</name>
<dbReference type="InterPro" id="IPR018815">
    <property type="entry name" value="Incr_loss_mito_DNA_1"/>
</dbReference>
<reference evidence="3" key="1">
    <citation type="journal article" date="2023" name="Mol. Phylogenet. Evol.">
        <title>Genome-scale phylogeny and comparative genomics of the fungal order Sordariales.</title>
        <authorList>
            <person name="Hensen N."/>
            <person name="Bonometti L."/>
            <person name="Westerberg I."/>
            <person name="Brannstrom I.O."/>
            <person name="Guillou S."/>
            <person name="Cros-Aarteil S."/>
            <person name="Calhoun S."/>
            <person name="Haridas S."/>
            <person name="Kuo A."/>
            <person name="Mondo S."/>
            <person name="Pangilinan J."/>
            <person name="Riley R."/>
            <person name="LaButti K."/>
            <person name="Andreopoulos B."/>
            <person name="Lipzen A."/>
            <person name="Chen C."/>
            <person name="Yan M."/>
            <person name="Daum C."/>
            <person name="Ng V."/>
            <person name="Clum A."/>
            <person name="Steindorff A."/>
            <person name="Ohm R.A."/>
            <person name="Martin F."/>
            <person name="Silar P."/>
            <person name="Natvig D.O."/>
            <person name="Lalanne C."/>
            <person name="Gautier V."/>
            <person name="Ament-Velasquez S.L."/>
            <person name="Kruys A."/>
            <person name="Hutchinson M.I."/>
            <person name="Powell A.J."/>
            <person name="Barry K."/>
            <person name="Miller A.N."/>
            <person name="Grigoriev I.V."/>
            <person name="Debuchy R."/>
            <person name="Gladieux P."/>
            <person name="Hiltunen Thoren M."/>
            <person name="Johannesson H."/>
        </authorList>
    </citation>
    <scope>NUCLEOTIDE SEQUENCE</scope>
    <source>
        <strain evidence="3">CBS 626.80</strain>
    </source>
</reference>
<feature type="compositionally biased region" description="Polar residues" evidence="1">
    <location>
        <begin position="35"/>
        <end position="46"/>
    </location>
</feature>
<keyword evidence="2" id="KW-0472">Membrane</keyword>
<comment type="caution">
    <text evidence="3">The sequence shown here is derived from an EMBL/GenBank/DDBJ whole genome shotgun (WGS) entry which is preliminary data.</text>
</comment>
<dbReference type="Proteomes" id="UP001303222">
    <property type="component" value="Unassembled WGS sequence"/>
</dbReference>